<dbReference type="GO" id="GO:0005634">
    <property type="term" value="C:nucleus"/>
    <property type="evidence" value="ECO:0007669"/>
    <property type="project" value="TreeGrafter"/>
</dbReference>
<dbReference type="Pfam" id="PF13771">
    <property type="entry name" value="zf-HC5HC2H"/>
    <property type="match status" value="1"/>
</dbReference>
<evidence type="ECO:0000256" key="3">
    <source>
        <dbReference type="ARBA" id="ARBA00022679"/>
    </source>
</evidence>
<dbReference type="PANTHER" id="PTHR12420:SF42">
    <property type="entry name" value="G2_M PHASE-SPECIFIC E3 UBIQUITIN-PROTEIN LIGASE"/>
    <property type="match status" value="1"/>
</dbReference>
<proteinExistence type="predicted"/>
<dbReference type="InterPro" id="IPR013083">
    <property type="entry name" value="Znf_RING/FYVE/PHD"/>
</dbReference>
<evidence type="ECO:0000256" key="10">
    <source>
        <dbReference type="SAM" id="MobiDB-lite"/>
    </source>
</evidence>
<organism evidence="13">
    <name type="scientific">Timema monikensis</name>
    <dbReference type="NCBI Taxonomy" id="170555"/>
    <lineage>
        <taxon>Eukaryota</taxon>
        <taxon>Metazoa</taxon>
        <taxon>Ecdysozoa</taxon>
        <taxon>Arthropoda</taxon>
        <taxon>Hexapoda</taxon>
        <taxon>Insecta</taxon>
        <taxon>Pterygota</taxon>
        <taxon>Neoptera</taxon>
        <taxon>Polyneoptera</taxon>
        <taxon>Phasmatodea</taxon>
        <taxon>Timematodea</taxon>
        <taxon>Timematoidea</taxon>
        <taxon>Timematidae</taxon>
        <taxon>Timema</taxon>
    </lineage>
</organism>
<dbReference type="InterPro" id="IPR011011">
    <property type="entry name" value="Znf_FYVE_PHD"/>
</dbReference>
<dbReference type="SMART" id="SM00249">
    <property type="entry name" value="PHD"/>
    <property type="match status" value="2"/>
</dbReference>
<dbReference type="CDD" id="cd15669">
    <property type="entry name" value="ePHD_PHF7_G2E3_like"/>
    <property type="match status" value="1"/>
</dbReference>
<evidence type="ECO:0000259" key="12">
    <source>
        <dbReference type="PROSITE" id="PS51805"/>
    </source>
</evidence>
<dbReference type="PROSITE" id="PS50089">
    <property type="entry name" value="ZF_RING_2"/>
    <property type="match status" value="1"/>
</dbReference>
<evidence type="ECO:0000256" key="6">
    <source>
        <dbReference type="ARBA" id="ARBA00022786"/>
    </source>
</evidence>
<comment type="subcellular location">
    <subcellularLocation>
        <location evidence="1">Nucleus</location>
    </subcellularLocation>
</comment>
<feature type="domain" description="RING-type" evidence="11">
    <location>
        <begin position="176"/>
        <end position="225"/>
    </location>
</feature>
<dbReference type="InterPro" id="IPR051188">
    <property type="entry name" value="PHD-type_Zinc_Finger"/>
</dbReference>
<dbReference type="PROSITE" id="PS51805">
    <property type="entry name" value="EPHD"/>
    <property type="match status" value="1"/>
</dbReference>
<dbReference type="GO" id="GO:0008270">
    <property type="term" value="F:zinc ion binding"/>
    <property type="evidence" value="ECO:0007669"/>
    <property type="project" value="UniProtKB-KW"/>
</dbReference>
<keyword evidence="4" id="KW-0479">Metal-binding</keyword>
<feature type="domain" description="PHD-type" evidence="12">
    <location>
        <begin position="30"/>
        <end position="153"/>
    </location>
</feature>
<evidence type="ECO:0000259" key="11">
    <source>
        <dbReference type="PROSITE" id="PS50089"/>
    </source>
</evidence>
<keyword evidence="7" id="KW-0862">Zinc</keyword>
<evidence type="ECO:0000313" key="13">
    <source>
        <dbReference type="EMBL" id="CAD7426985.1"/>
    </source>
</evidence>
<evidence type="ECO:0008006" key="14">
    <source>
        <dbReference type="Google" id="ProtNLM"/>
    </source>
</evidence>
<comment type="pathway">
    <text evidence="2">Protein modification; protein ubiquitination.</text>
</comment>
<dbReference type="InterPro" id="IPR059102">
    <property type="entry name" value="PHD_PHF7/G2E3-like"/>
</dbReference>
<gene>
    <name evidence="13" type="ORF">TMSB3V08_LOCUS3852</name>
</gene>
<dbReference type="InterPro" id="IPR001841">
    <property type="entry name" value="Znf_RING"/>
</dbReference>
<evidence type="ECO:0000256" key="8">
    <source>
        <dbReference type="ARBA" id="ARBA00023242"/>
    </source>
</evidence>
<evidence type="ECO:0000256" key="1">
    <source>
        <dbReference type="ARBA" id="ARBA00004123"/>
    </source>
</evidence>
<feature type="region of interest" description="Disordered" evidence="10">
    <location>
        <begin position="649"/>
        <end position="673"/>
    </location>
</feature>
<reference evidence="13" key="1">
    <citation type="submission" date="2020-11" db="EMBL/GenBank/DDBJ databases">
        <authorList>
            <person name="Tran Van P."/>
        </authorList>
    </citation>
    <scope>NUCLEOTIDE SEQUENCE</scope>
</reference>
<keyword evidence="3" id="KW-0808">Transferase</keyword>
<protein>
    <recommendedName>
        <fullName evidence="14">G2/M phase-specific E3 ubiquitin-protein ligase</fullName>
    </recommendedName>
</protein>
<dbReference type="InterPro" id="IPR034732">
    <property type="entry name" value="EPHD"/>
</dbReference>
<dbReference type="PANTHER" id="PTHR12420">
    <property type="entry name" value="PHD FINGER PROTEIN"/>
    <property type="match status" value="1"/>
</dbReference>
<dbReference type="EMBL" id="OB793329">
    <property type="protein sequence ID" value="CAD7426985.1"/>
    <property type="molecule type" value="Genomic_DNA"/>
</dbReference>
<evidence type="ECO:0000256" key="4">
    <source>
        <dbReference type="ARBA" id="ARBA00022723"/>
    </source>
</evidence>
<dbReference type="InterPro" id="IPR001965">
    <property type="entry name" value="Znf_PHD"/>
</dbReference>
<name>A0A7R9E403_9NEOP</name>
<evidence type="ECO:0000256" key="9">
    <source>
        <dbReference type="PROSITE-ProRule" id="PRU00175"/>
    </source>
</evidence>
<evidence type="ECO:0000256" key="2">
    <source>
        <dbReference type="ARBA" id="ARBA00004906"/>
    </source>
</evidence>
<keyword evidence="6" id="KW-0833">Ubl conjugation pathway</keyword>
<sequence length="810" mass="89899">MLNRIHDKALSTHIMPKSSDERLKPYTGPNKSCVFCFKAQGTDQLGEDVDELLHGKFYKLDKIITHYFCLLLSSGIAQNGDDNEGILGFLPKDITKELTRSRYLRCTYCKQTGATIECCARRCKKIFHLPCGTKRGSIHHYFSNFQSFCPDHRPPPVLKPKGIQRKEKGGRNTTKCVMCLEEVVMIRNKDVIQAPCCGHCSWFHRLCVQKLANNAGYFFKCPCCNNKNIFQKAMLHEGIFIPDQDASWELAPNAFSELLERPNECEAQACLCPKGKKHVAADLTKWSLLLCNLCGSMAVHRGCANLCEADAVFECESCTITSYEDPAVGDQAGTSKNKIHGSAKRGRKKRGVSWKNGISTKIKKKEYQQGNNRIEEPAVLMVQEESSRSHSDDDDEDVIVVVDDDDDDDDDVVLVNYIPSQPSVRIAAQQEDNLILTMDGSSISVLKLEQRPDAPDALRDVRVVGDVNVRAISPPCTARTKHFVEVAGIPQEPQACEIMPVIQNVHSLASGASPWNTQSTSPAPQQQLWNSDFSEARPWVGPSAYKQPPVENTKLQQNVDPSGSLKTSIDLLFHMGDTSSPLQRISLKPGTNMVDIMRGLRCCVVDGNGVIVQSDALLTPQEVMSSDSTNTTAFSQVELEEVNPHLRGGRVENRLGKTTPSSTERDSNLDLPVLSSRAQHDKRVSQLRRHRGGSIELKLGSTLYCSYFKEAHLSSTQALKPPTEFLLFQLSSGCNNDESSFVMLKQPTMTQSETTSTQDINQQWVNSSLVTLAPSHPGLPNYSDQSIHCHSTVKKGIRHRSPSPDIVILD</sequence>
<dbReference type="Gene3D" id="3.30.40.10">
    <property type="entry name" value="Zinc/RING finger domain, C3HC4 (zinc finger)"/>
    <property type="match status" value="2"/>
</dbReference>
<keyword evidence="8" id="KW-0539">Nucleus</keyword>
<accession>A0A7R9E403</accession>
<dbReference type="AlphaFoldDB" id="A0A7R9E403"/>
<evidence type="ECO:0000256" key="5">
    <source>
        <dbReference type="ARBA" id="ARBA00022771"/>
    </source>
</evidence>
<evidence type="ECO:0000256" key="7">
    <source>
        <dbReference type="ARBA" id="ARBA00022833"/>
    </source>
</evidence>
<dbReference type="SUPFAM" id="SSF57903">
    <property type="entry name" value="FYVE/PHD zinc finger"/>
    <property type="match status" value="1"/>
</dbReference>
<keyword evidence="5 9" id="KW-0863">Zinc-finger</keyword>
<dbReference type="InterPro" id="IPR042013">
    <property type="entry name" value="PHF7/G2E3_ePHD"/>
</dbReference>
<dbReference type="Pfam" id="PF26054">
    <property type="entry name" value="PHD_G2E3"/>
    <property type="match status" value="1"/>
</dbReference>